<proteinExistence type="predicted"/>
<dbReference type="EMBL" id="DSRD01000640">
    <property type="protein sequence ID" value="HGW94650.1"/>
    <property type="molecule type" value="Genomic_DNA"/>
</dbReference>
<protein>
    <submittedName>
        <fullName evidence="1">Uncharacterized protein</fullName>
    </submittedName>
</protein>
<evidence type="ECO:0000313" key="1">
    <source>
        <dbReference type="EMBL" id="HGW94650.1"/>
    </source>
</evidence>
<sequence>MVAPMPLLRAQIPPEVDLLIRAIQPLKNTGKDWTLGDIATEALILWLKQPENKALIERHNLLKALEDQGLSVDFYSEQK</sequence>
<comment type="caution">
    <text evidence="1">The sequence shown here is derived from an EMBL/GenBank/DDBJ whole genome shotgun (WGS) entry which is preliminary data.</text>
</comment>
<reference evidence="1" key="1">
    <citation type="journal article" date="2020" name="mSystems">
        <title>Genome- and Community-Level Interaction Insights into Carbon Utilization and Element Cycling Functions of Hydrothermarchaeota in Hydrothermal Sediment.</title>
        <authorList>
            <person name="Zhou Z."/>
            <person name="Liu Y."/>
            <person name="Xu W."/>
            <person name="Pan J."/>
            <person name="Luo Z.H."/>
            <person name="Li M."/>
        </authorList>
    </citation>
    <scope>NUCLEOTIDE SEQUENCE [LARGE SCALE GENOMIC DNA]</scope>
    <source>
        <strain evidence="1">SpSt-402</strain>
    </source>
</reference>
<organism evidence="1">
    <name type="scientific">Oscillatoriales cyanobacterium SpSt-402</name>
    <dbReference type="NCBI Taxonomy" id="2282168"/>
    <lineage>
        <taxon>Bacteria</taxon>
        <taxon>Bacillati</taxon>
        <taxon>Cyanobacteriota</taxon>
        <taxon>Cyanophyceae</taxon>
        <taxon>Oscillatoriophycideae</taxon>
        <taxon>Oscillatoriales</taxon>
    </lineage>
</organism>
<name>A0A832H271_9CYAN</name>
<dbReference type="AlphaFoldDB" id="A0A832H271"/>
<gene>
    <name evidence="1" type="ORF">ENR47_10265</name>
</gene>
<accession>A0A832H271</accession>